<organism evidence="8 9">
    <name type="scientific">Tegillarca granosa</name>
    <name type="common">Malaysian cockle</name>
    <name type="synonym">Anadara granosa</name>
    <dbReference type="NCBI Taxonomy" id="220873"/>
    <lineage>
        <taxon>Eukaryota</taxon>
        <taxon>Metazoa</taxon>
        <taxon>Spiralia</taxon>
        <taxon>Lophotrochozoa</taxon>
        <taxon>Mollusca</taxon>
        <taxon>Bivalvia</taxon>
        <taxon>Autobranchia</taxon>
        <taxon>Pteriomorphia</taxon>
        <taxon>Arcoida</taxon>
        <taxon>Arcoidea</taxon>
        <taxon>Arcidae</taxon>
        <taxon>Tegillarca</taxon>
    </lineage>
</organism>
<keyword evidence="6" id="KW-0067">ATP-binding</keyword>
<name>A0ABQ9EGE7_TEGGR</name>
<dbReference type="PROSITE" id="PS50011">
    <property type="entry name" value="PROTEIN_KINASE_DOM"/>
    <property type="match status" value="1"/>
</dbReference>
<comment type="caution">
    <text evidence="8">The sequence shown here is derived from an EMBL/GenBank/DDBJ whole genome shotgun (WGS) entry which is preliminary data.</text>
</comment>
<evidence type="ECO:0000256" key="1">
    <source>
        <dbReference type="ARBA" id="ARBA00006485"/>
    </source>
</evidence>
<dbReference type="PROSITE" id="PS00108">
    <property type="entry name" value="PROTEIN_KINASE_ST"/>
    <property type="match status" value="1"/>
</dbReference>
<dbReference type="SMART" id="SM00220">
    <property type="entry name" value="S_TKc"/>
    <property type="match status" value="1"/>
</dbReference>
<sequence length="186" mass="21614">MVMEYCEQDVASLLDNMAAPFSEAQVKCIMIQLLKGLRYLHENFIIHRDLKVSNLLMTDKGCVKIELLAHKPLLPGQSEIHQLELIIEMFGTPNDAIWPGFSDLPGLENITLKKQPYNNVRHTFPWLTDAGVRLLNFLFMYDPKKSKLYFVFSWFVSLACDPEFMPSFPQHRLKRKAQNNEDKPEE</sequence>
<keyword evidence="5" id="KW-0418">Kinase</keyword>
<evidence type="ECO:0000256" key="5">
    <source>
        <dbReference type="ARBA" id="ARBA00022777"/>
    </source>
</evidence>
<evidence type="ECO:0000313" key="9">
    <source>
        <dbReference type="Proteomes" id="UP001217089"/>
    </source>
</evidence>
<dbReference type="PANTHER" id="PTHR24056">
    <property type="entry name" value="CELL DIVISION PROTEIN KINASE"/>
    <property type="match status" value="1"/>
</dbReference>
<evidence type="ECO:0000259" key="7">
    <source>
        <dbReference type="PROSITE" id="PS50011"/>
    </source>
</evidence>
<dbReference type="Proteomes" id="UP001217089">
    <property type="component" value="Unassembled WGS sequence"/>
</dbReference>
<keyword evidence="2" id="KW-0723">Serine/threonine-protein kinase</keyword>
<gene>
    <name evidence="8" type="ORF">KUTeg_019317</name>
</gene>
<dbReference type="EMBL" id="JARBDR010000917">
    <property type="protein sequence ID" value="KAJ8302921.1"/>
    <property type="molecule type" value="Genomic_DNA"/>
</dbReference>
<proteinExistence type="inferred from homology"/>
<dbReference type="InterPro" id="IPR050108">
    <property type="entry name" value="CDK"/>
</dbReference>
<feature type="domain" description="Protein kinase" evidence="7">
    <location>
        <begin position="1"/>
        <end position="186"/>
    </location>
</feature>
<accession>A0ABQ9EGE7</accession>
<dbReference type="InterPro" id="IPR011009">
    <property type="entry name" value="Kinase-like_dom_sf"/>
</dbReference>
<dbReference type="Gene3D" id="1.10.510.10">
    <property type="entry name" value="Transferase(Phosphotransferase) domain 1"/>
    <property type="match status" value="2"/>
</dbReference>
<evidence type="ECO:0000256" key="3">
    <source>
        <dbReference type="ARBA" id="ARBA00022679"/>
    </source>
</evidence>
<dbReference type="PANTHER" id="PTHR24056:SF508">
    <property type="entry name" value="CYCLIN-DEPENDENT KINASE 10"/>
    <property type="match status" value="1"/>
</dbReference>
<dbReference type="InterPro" id="IPR000719">
    <property type="entry name" value="Prot_kinase_dom"/>
</dbReference>
<evidence type="ECO:0000313" key="8">
    <source>
        <dbReference type="EMBL" id="KAJ8302921.1"/>
    </source>
</evidence>
<dbReference type="InterPro" id="IPR008271">
    <property type="entry name" value="Ser/Thr_kinase_AS"/>
</dbReference>
<evidence type="ECO:0000256" key="2">
    <source>
        <dbReference type="ARBA" id="ARBA00022527"/>
    </source>
</evidence>
<protein>
    <recommendedName>
        <fullName evidence="7">Protein kinase domain-containing protein</fullName>
    </recommendedName>
</protein>
<reference evidence="8 9" key="1">
    <citation type="submission" date="2022-12" db="EMBL/GenBank/DDBJ databases">
        <title>Chromosome-level genome of Tegillarca granosa.</title>
        <authorList>
            <person name="Kim J."/>
        </authorList>
    </citation>
    <scope>NUCLEOTIDE SEQUENCE [LARGE SCALE GENOMIC DNA]</scope>
    <source>
        <strain evidence="8">Teg-2019</strain>
        <tissue evidence="8">Adductor muscle</tissue>
    </source>
</reference>
<dbReference type="Pfam" id="PF00069">
    <property type="entry name" value="Pkinase"/>
    <property type="match status" value="1"/>
</dbReference>
<feature type="non-terminal residue" evidence="8">
    <location>
        <position position="186"/>
    </location>
</feature>
<keyword evidence="4" id="KW-0547">Nucleotide-binding</keyword>
<evidence type="ECO:0000256" key="4">
    <source>
        <dbReference type="ARBA" id="ARBA00022741"/>
    </source>
</evidence>
<comment type="similarity">
    <text evidence="1">Belongs to the protein kinase superfamily. CMGC Ser/Thr protein kinase family. CDC2/CDKX subfamily.</text>
</comment>
<keyword evidence="3" id="KW-0808">Transferase</keyword>
<keyword evidence="9" id="KW-1185">Reference proteome</keyword>
<evidence type="ECO:0000256" key="6">
    <source>
        <dbReference type="ARBA" id="ARBA00022840"/>
    </source>
</evidence>
<dbReference type="SUPFAM" id="SSF56112">
    <property type="entry name" value="Protein kinase-like (PK-like)"/>
    <property type="match status" value="1"/>
</dbReference>